<dbReference type="InterPro" id="IPR013103">
    <property type="entry name" value="RVT_2"/>
</dbReference>
<reference evidence="2" key="2">
    <citation type="submission" date="2022-01" db="EMBL/GenBank/DDBJ databases">
        <authorList>
            <person name="Yamashiro T."/>
            <person name="Shiraishi A."/>
            <person name="Satake H."/>
            <person name="Nakayama K."/>
        </authorList>
    </citation>
    <scope>NUCLEOTIDE SEQUENCE</scope>
</reference>
<dbReference type="CDD" id="cd09272">
    <property type="entry name" value="RNase_HI_RT_Ty1"/>
    <property type="match status" value="1"/>
</dbReference>
<accession>A0ABQ5J785</accession>
<dbReference type="Proteomes" id="UP001151760">
    <property type="component" value="Unassembled WGS sequence"/>
</dbReference>
<evidence type="ECO:0000313" key="2">
    <source>
        <dbReference type="EMBL" id="GJU08396.1"/>
    </source>
</evidence>
<protein>
    <submittedName>
        <fullName evidence="2">Ribonuclease H-like domain-containing protein</fullName>
    </submittedName>
</protein>
<dbReference type="SUPFAM" id="SSF56672">
    <property type="entry name" value="DNA/RNA polymerases"/>
    <property type="match status" value="1"/>
</dbReference>
<sequence length="451" mass="51158">MNCHVTTTSLLPRSHVHALRDPNWKEDMLDEYNALITNEMLVLVPRPANANVVRSMWLFKHKFNADGTLSRYKARLVANRRSQQQGIDCDKTFSLVVKPATIRTVLSLAVSRDWPIYQLDVKNVFLHGHLSETVYMHQPPGFIDPSKPNYHSKTDSSLFVFHRGSDIAYLLLYVDVIILTTSSSAFLQRIIASLHSEFAMTDLDSLNYFLGISAQRSTSGLFLSQLKFAEEILKQAHMQNCNPCRTLVDTESKLGSDGDPVSDPTLYRSLAGALQYLTFTRPDLSYAVQHVCLYMHDPRDPYFIALKRILRYVRGTLDYGLQLHVSSTTQLSAAEAEYRGVANVVAETAWICNLLCELHTPLFTATLVYCDNVSAVYMSANPLQHQCTKHIEIDIHFVRDFVASGQVRVLHVPSRFQYADIFTKGLPTALFIEFRFSLNVRRSPAHTEGEY</sequence>
<dbReference type="InterPro" id="IPR043502">
    <property type="entry name" value="DNA/RNA_pol_sf"/>
</dbReference>
<reference evidence="2" key="1">
    <citation type="journal article" date="2022" name="Int. J. Mol. Sci.">
        <title>Draft Genome of Tanacetum Coccineum: Genomic Comparison of Closely Related Tanacetum-Family Plants.</title>
        <authorList>
            <person name="Yamashiro T."/>
            <person name="Shiraishi A."/>
            <person name="Nakayama K."/>
            <person name="Satake H."/>
        </authorList>
    </citation>
    <scope>NUCLEOTIDE SEQUENCE</scope>
</reference>
<dbReference type="PANTHER" id="PTHR11439">
    <property type="entry name" value="GAG-POL-RELATED RETROTRANSPOSON"/>
    <property type="match status" value="1"/>
</dbReference>
<name>A0ABQ5J785_9ASTR</name>
<dbReference type="EMBL" id="BQNB010021628">
    <property type="protein sequence ID" value="GJU08396.1"/>
    <property type="molecule type" value="Genomic_DNA"/>
</dbReference>
<comment type="caution">
    <text evidence="2">The sequence shown here is derived from an EMBL/GenBank/DDBJ whole genome shotgun (WGS) entry which is preliminary data.</text>
</comment>
<organism evidence="2 3">
    <name type="scientific">Tanacetum coccineum</name>
    <dbReference type="NCBI Taxonomy" id="301880"/>
    <lineage>
        <taxon>Eukaryota</taxon>
        <taxon>Viridiplantae</taxon>
        <taxon>Streptophyta</taxon>
        <taxon>Embryophyta</taxon>
        <taxon>Tracheophyta</taxon>
        <taxon>Spermatophyta</taxon>
        <taxon>Magnoliopsida</taxon>
        <taxon>eudicotyledons</taxon>
        <taxon>Gunneridae</taxon>
        <taxon>Pentapetalae</taxon>
        <taxon>asterids</taxon>
        <taxon>campanulids</taxon>
        <taxon>Asterales</taxon>
        <taxon>Asteraceae</taxon>
        <taxon>Asteroideae</taxon>
        <taxon>Anthemideae</taxon>
        <taxon>Anthemidinae</taxon>
        <taxon>Tanacetum</taxon>
    </lineage>
</organism>
<dbReference type="PANTHER" id="PTHR11439:SF524">
    <property type="entry name" value="RNA-DIRECTED DNA POLYMERASE, PROTEIN KINASE RLK-PELLE-DLSV FAMILY"/>
    <property type="match status" value="1"/>
</dbReference>
<feature type="domain" description="Reverse transcriptase Ty1/copia-type" evidence="1">
    <location>
        <begin position="39"/>
        <end position="161"/>
    </location>
</feature>
<dbReference type="Pfam" id="PF07727">
    <property type="entry name" value="RVT_2"/>
    <property type="match status" value="1"/>
</dbReference>
<gene>
    <name evidence="2" type="ORF">Tco_1124826</name>
</gene>
<evidence type="ECO:0000313" key="3">
    <source>
        <dbReference type="Proteomes" id="UP001151760"/>
    </source>
</evidence>
<proteinExistence type="predicted"/>
<keyword evidence="3" id="KW-1185">Reference proteome</keyword>
<evidence type="ECO:0000259" key="1">
    <source>
        <dbReference type="Pfam" id="PF07727"/>
    </source>
</evidence>